<feature type="transmembrane region" description="Helical" evidence="1">
    <location>
        <begin position="90"/>
        <end position="115"/>
    </location>
</feature>
<dbReference type="InterPro" id="IPR032834">
    <property type="entry name" value="NatK-like_C"/>
</dbReference>
<dbReference type="GO" id="GO:0016301">
    <property type="term" value="F:kinase activity"/>
    <property type="evidence" value="ECO:0007669"/>
    <property type="project" value="UniProtKB-KW"/>
</dbReference>
<protein>
    <submittedName>
        <fullName evidence="3">Histidine kinase-, DNA gyrase B-, and HSP90-like ATPase family protein</fullName>
    </submittedName>
</protein>
<feature type="transmembrane region" description="Helical" evidence="1">
    <location>
        <begin position="9"/>
        <end position="28"/>
    </location>
</feature>
<evidence type="ECO:0000313" key="4">
    <source>
        <dbReference type="Proteomes" id="UP000000212"/>
    </source>
</evidence>
<dbReference type="SUPFAM" id="SSF55874">
    <property type="entry name" value="ATPase domain of HSP90 chaperone/DNA topoisomerase II/histidine kinase"/>
    <property type="match status" value="1"/>
</dbReference>
<feature type="transmembrane region" description="Helical" evidence="1">
    <location>
        <begin position="65"/>
        <end position="84"/>
    </location>
</feature>
<feature type="transmembrane region" description="Helical" evidence="1">
    <location>
        <begin position="162"/>
        <end position="182"/>
    </location>
</feature>
<keyword evidence="1" id="KW-1133">Transmembrane helix</keyword>
<dbReference type="Proteomes" id="UP000000212">
    <property type="component" value="Chromosome"/>
</dbReference>
<dbReference type="Gene3D" id="3.30.565.10">
    <property type="entry name" value="Histidine kinase-like ATPase, C-terminal domain"/>
    <property type="match status" value="1"/>
</dbReference>
<dbReference type="InterPro" id="IPR036890">
    <property type="entry name" value="HATPase_C_sf"/>
</dbReference>
<dbReference type="OrthoDB" id="2571088at2"/>
<keyword evidence="1" id="KW-0472">Membrane</keyword>
<dbReference type="RefSeq" id="WP_016356290.1">
    <property type="nucleotide sequence ID" value="NC_019425.2"/>
</dbReference>
<evidence type="ECO:0000259" key="2">
    <source>
        <dbReference type="Pfam" id="PF14501"/>
    </source>
</evidence>
<name>K8E1L7_CARML</name>
<feature type="transmembrane region" description="Helical" evidence="1">
    <location>
        <begin position="194"/>
        <end position="214"/>
    </location>
</feature>
<feature type="transmembrane region" description="Helical" evidence="1">
    <location>
        <begin position="40"/>
        <end position="58"/>
    </location>
</feature>
<keyword evidence="1" id="KW-0812">Transmembrane</keyword>
<dbReference type="STRING" id="1234679.BN424_157"/>
<reference evidence="4" key="1">
    <citation type="journal article" date="2013" name="Genome Announc.">
        <title>Complete Chromosome Sequence of Carnobacterium maltaromaticum LMA 28.</title>
        <authorList>
            <person name="Cailliez-Grimal C."/>
            <person name="Chaillou S."/>
            <person name="Anba-Mondoloni J."/>
            <person name="Loux V."/>
            <person name="Afzal M.I."/>
            <person name="Rahman A."/>
            <person name="Kergourlay G."/>
            <person name="Champomier-Verges M.C."/>
            <person name="Zagorec M."/>
            <person name="Dalgaard P."/>
            <person name="Leisner J.J."/>
            <person name="Prevost H."/>
            <person name="Revol-Junelles A.M."/>
            <person name="Borges F."/>
        </authorList>
    </citation>
    <scope>NUCLEOTIDE SEQUENCE</scope>
    <source>
        <strain evidence="4">LMA28</strain>
    </source>
</reference>
<dbReference type="HOGENOM" id="CLU_020211_15_0_9"/>
<dbReference type="Pfam" id="PF14501">
    <property type="entry name" value="HATPase_c_5"/>
    <property type="match status" value="1"/>
</dbReference>
<accession>K8E1L7</accession>
<feature type="domain" description="Sensor histidine kinase NatK-like C-terminal" evidence="2">
    <location>
        <begin position="336"/>
        <end position="422"/>
    </location>
</feature>
<proteinExistence type="predicted"/>
<sequence length="431" mass="48992">MLSIALRNLSLLTYLFLVSYFFSNWSTINIKKSRFYKATWISTILLVVLASTISSVYIPNTNLPYVNLLLSVILIYSVAILHSVPYLDSIVWTITLISMNLICEVLSLNITRLIINTSSTSYDNPKFAIVSITFTTLIELIGIIIIKFSIVKGNESKLSTSLTSTLFLISIPVLSIIILFGLLMRNDQSGSNQISEAAITSSVIILNVCVIFLYKITIEHQKEQYDISLNKKNIEAEYRILNEIKKNRTTVLKLKHDLKNQYLTILGLIENDELNEAVDYIKSTFEILEPPTKTYASDGVLNYLLNQKLAEADKNQIKVDHQIFISKNVKINNDILAIVIGNVIDNAIQASIRICPEDRHINIVIKQFNNDLLVEVSNNFNPEELSTRHHRKNEGFGMKNIDGLLQQIGGIYRHWTEESKHFVTVVIFNVY</sequence>
<gene>
    <name evidence="3" type="ORF">BN424_157</name>
</gene>
<dbReference type="AlphaFoldDB" id="K8E1L7"/>
<dbReference type="EMBL" id="HE999757">
    <property type="protein sequence ID" value="CCO09640.2"/>
    <property type="molecule type" value="Genomic_DNA"/>
</dbReference>
<evidence type="ECO:0000256" key="1">
    <source>
        <dbReference type="SAM" id="Phobius"/>
    </source>
</evidence>
<keyword evidence="4" id="KW-1185">Reference proteome</keyword>
<feature type="transmembrane region" description="Helical" evidence="1">
    <location>
        <begin position="127"/>
        <end position="150"/>
    </location>
</feature>
<dbReference type="eggNOG" id="COG3290">
    <property type="taxonomic scope" value="Bacteria"/>
</dbReference>
<evidence type="ECO:0000313" key="3">
    <source>
        <dbReference type="EMBL" id="CCO09640.2"/>
    </source>
</evidence>
<dbReference type="KEGG" id="cml:BN424_157"/>
<organism evidence="3 4">
    <name type="scientific">Carnobacterium maltaromaticum LMA28</name>
    <dbReference type="NCBI Taxonomy" id="1234679"/>
    <lineage>
        <taxon>Bacteria</taxon>
        <taxon>Bacillati</taxon>
        <taxon>Bacillota</taxon>
        <taxon>Bacilli</taxon>
        <taxon>Lactobacillales</taxon>
        <taxon>Carnobacteriaceae</taxon>
        <taxon>Carnobacterium</taxon>
    </lineage>
</organism>